<dbReference type="KEGG" id="bgok:Pr1d_15630"/>
<dbReference type="EMBL" id="CP042913">
    <property type="protein sequence ID" value="QEG34289.1"/>
    <property type="molecule type" value="Genomic_DNA"/>
</dbReference>
<name>A0A5B9Q999_9BACT</name>
<accession>A0A5B9Q999</accession>
<evidence type="ECO:0000313" key="2">
    <source>
        <dbReference type="Proteomes" id="UP000323917"/>
    </source>
</evidence>
<dbReference type="Proteomes" id="UP000323917">
    <property type="component" value="Chromosome"/>
</dbReference>
<gene>
    <name evidence="1" type="ORF">Pr1d_15630</name>
</gene>
<reference evidence="1 2" key="1">
    <citation type="submission" date="2019-08" db="EMBL/GenBank/DDBJ databases">
        <title>Deep-cultivation of Planctomycetes and their phenomic and genomic characterization uncovers novel biology.</title>
        <authorList>
            <person name="Wiegand S."/>
            <person name="Jogler M."/>
            <person name="Boedeker C."/>
            <person name="Pinto D."/>
            <person name="Vollmers J."/>
            <person name="Rivas-Marin E."/>
            <person name="Kohn T."/>
            <person name="Peeters S.H."/>
            <person name="Heuer A."/>
            <person name="Rast P."/>
            <person name="Oberbeckmann S."/>
            <person name="Bunk B."/>
            <person name="Jeske O."/>
            <person name="Meyerdierks A."/>
            <person name="Storesund J.E."/>
            <person name="Kallscheuer N."/>
            <person name="Luecker S."/>
            <person name="Lage O.M."/>
            <person name="Pohl T."/>
            <person name="Merkel B.J."/>
            <person name="Hornburger P."/>
            <person name="Mueller R.-W."/>
            <person name="Bruemmer F."/>
            <person name="Labrenz M."/>
            <person name="Spormann A.M."/>
            <person name="Op den Camp H."/>
            <person name="Overmann J."/>
            <person name="Amann R."/>
            <person name="Jetten M.S.M."/>
            <person name="Mascher T."/>
            <person name="Medema M.H."/>
            <person name="Devos D.P."/>
            <person name="Kaster A.-K."/>
            <person name="Ovreas L."/>
            <person name="Rohde M."/>
            <person name="Galperin M.Y."/>
            <person name="Jogler C."/>
        </authorList>
    </citation>
    <scope>NUCLEOTIDE SEQUENCE [LARGE SCALE GENOMIC DNA]</scope>
    <source>
        <strain evidence="1 2">Pr1d</strain>
    </source>
</reference>
<protein>
    <submittedName>
        <fullName evidence="1">Uncharacterized protein</fullName>
    </submittedName>
</protein>
<proteinExistence type="predicted"/>
<evidence type="ECO:0000313" key="1">
    <source>
        <dbReference type="EMBL" id="QEG34289.1"/>
    </source>
</evidence>
<keyword evidence="2" id="KW-1185">Reference proteome</keyword>
<sequence length="65" mass="7136">MPRTFPYIGTSPNFSRLPPFPTLPVRGVGISRHSLAEQPFLVAVEKALQFSSMHLTPEVVSTAAR</sequence>
<organism evidence="1 2">
    <name type="scientific">Bythopirellula goksoeyrii</name>
    <dbReference type="NCBI Taxonomy" id="1400387"/>
    <lineage>
        <taxon>Bacteria</taxon>
        <taxon>Pseudomonadati</taxon>
        <taxon>Planctomycetota</taxon>
        <taxon>Planctomycetia</taxon>
        <taxon>Pirellulales</taxon>
        <taxon>Lacipirellulaceae</taxon>
        <taxon>Bythopirellula</taxon>
    </lineage>
</organism>
<dbReference type="AlphaFoldDB" id="A0A5B9Q999"/>